<keyword evidence="3" id="KW-1185">Reference proteome</keyword>
<dbReference type="PIRSF" id="PIRSF002599">
    <property type="entry name" value="Cold_shock_A"/>
    <property type="match status" value="1"/>
</dbReference>
<protein>
    <submittedName>
        <fullName evidence="2">DUF1294 domain-containing protein</fullName>
    </submittedName>
</protein>
<keyword evidence="1" id="KW-1133">Transmembrane helix</keyword>
<feature type="transmembrane region" description="Helical" evidence="1">
    <location>
        <begin position="69"/>
        <end position="89"/>
    </location>
</feature>
<evidence type="ECO:0000256" key="1">
    <source>
        <dbReference type="SAM" id="Phobius"/>
    </source>
</evidence>
<keyword evidence="1" id="KW-0472">Membrane</keyword>
<proteinExistence type="predicted"/>
<evidence type="ECO:0000313" key="2">
    <source>
        <dbReference type="EMBL" id="MCY1714061.1"/>
    </source>
</evidence>
<keyword evidence="1" id="KW-0812">Transmembrane</keyword>
<dbReference type="Pfam" id="PF06961">
    <property type="entry name" value="DUF1294"/>
    <property type="match status" value="1"/>
</dbReference>
<evidence type="ECO:0000313" key="3">
    <source>
        <dbReference type="Proteomes" id="UP001082703"/>
    </source>
</evidence>
<dbReference type="Proteomes" id="UP001082703">
    <property type="component" value="Unassembled WGS sequence"/>
</dbReference>
<organism evidence="2 3">
    <name type="scientific">Caproiciproducens galactitolivorans</name>
    <dbReference type="NCBI Taxonomy" id="642589"/>
    <lineage>
        <taxon>Bacteria</taxon>
        <taxon>Bacillati</taxon>
        <taxon>Bacillota</taxon>
        <taxon>Clostridia</taxon>
        <taxon>Eubacteriales</taxon>
        <taxon>Acutalibacteraceae</taxon>
        <taxon>Caproiciproducens</taxon>
    </lineage>
</organism>
<dbReference type="InterPro" id="IPR010718">
    <property type="entry name" value="DUF1294"/>
</dbReference>
<accession>A0ABT4BT31</accession>
<reference evidence="2 3" key="1">
    <citation type="submission" date="2022-11" db="EMBL/GenBank/DDBJ databases">
        <authorList>
            <person name="Caiyu Z."/>
        </authorList>
    </citation>
    <scope>NUCLEOTIDE SEQUENCE [LARGE SCALE GENOMIC DNA]</scope>
    <source>
        <strain evidence="2 3">YR-4</strain>
    </source>
</reference>
<sequence length="90" mass="10555">MPYYIYWCTYLIIINFIAVIVTIIDKQNAKKQRWRVPEDALLFLSVIGGSVGMLLTMYAIHHKTHHKKFMYGIPVIITLQLVVAMYLLIR</sequence>
<dbReference type="RefSeq" id="WP_268058108.1">
    <property type="nucleotide sequence ID" value="NZ_JAPOHA010000006.1"/>
</dbReference>
<gene>
    <name evidence="2" type="ORF">OUY18_07330</name>
</gene>
<name>A0ABT4BT31_9FIRM</name>
<feature type="transmembrane region" description="Helical" evidence="1">
    <location>
        <begin position="7"/>
        <end position="24"/>
    </location>
</feature>
<dbReference type="EMBL" id="JAPOHA010000006">
    <property type="protein sequence ID" value="MCY1714061.1"/>
    <property type="molecule type" value="Genomic_DNA"/>
</dbReference>
<feature type="transmembrane region" description="Helical" evidence="1">
    <location>
        <begin position="40"/>
        <end position="60"/>
    </location>
</feature>
<comment type="caution">
    <text evidence="2">The sequence shown here is derived from an EMBL/GenBank/DDBJ whole genome shotgun (WGS) entry which is preliminary data.</text>
</comment>
<dbReference type="InterPro" id="IPR012156">
    <property type="entry name" value="Cold_shock_CspA"/>
</dbReference>